<evidence type="ECO:0000256" key="10">
    <source>
        <dbReference type="ARBA" id="ARBA00022837"/>
    </source>
</evidence>
<evidence type="ECO:0000256" key="14">
    <source>
        <dbReference type="ARBA" id="ARBA00023136"/>
    </source>
</evidence>
<evidence type="ECO:0000259" key="18">
    <source>
        <dbReference type="PROSITE" id="PS51847"/>
    </source>
</evidence>
<dbReference type="SMART" id="SM00239">
    <property type="entry name" value="C2"/>
    <property type="match status" value="3"/>
</dbReference>
<evidence type="ECO:0000256" key="7">
    <source>
        <dbReference type="ARBA" id="ARBA00022723"/>
    </source>
</evidence>
<keyword evidence="4" id="KW-0813">Transport</keyword>
<feature type="domain" description="C2" evidence="17">
    <location>
        <begin position="507"/>
        <end position="687"/>
    </location>
</feature>
<evidence type="ECO:0000256" key="11">
    <source>
        <dbReference type="ARBA" id="ARBA00022989"/>
    </source>
</evidence>
<dbReference type="CDD" id="cd04030">
    <property type="entry name" value="C2C_KIAA1228"/>
    <property type="match status" value="1"/>
</dbReference>
<keyword evidence="12" id="KW-0445">Lipid transport</keyword>
<accession>A0A5C6NWB1</accession>
<evidence type="ECO:0000256" key="2">
    <source>
        <dbReference type="ARBA" id="ARBA00004477"/>
    </source>
</evidence>
<evidence type="ECO:0000256" key="9">
    <source>
        <dbReference type="ARBA" id="ARBA00022824"/>
    </source>
</evidence>
<dbReference type="GO" id="GO:0061817">
    <property type="term" value="P:endoplasmic reticulum-plasma membrane tethering"/>
    <property type="evidence" value="ECO:0007669"/>
    <property type="project" value="InterPro"/>
</dbReference>
<evidence type="ECO:0000256" key="1">
    <source>
        <dbReference type="ARBA" id="ARBA00004202"/>
    </source>
</evidence>
<keyword evidence="7" id="KW-0479">Metal-binding</keyword>
<dbReference type="Proteomes" id="UP000324091">
    <property type="component" value="Chromosome 17"/>
</dbReference>
<comment type="caution">
    <text evidence="19">The sequence shown here is derived from an EMBL/GenBank/DDBJ whole genome shotgun (WGS) entry which is preliminary data.</text>
</comment>
<proteinExistence type="inferred from homology"/>
<keyword evidence="10" id="KW-0106">Calcium</keyword>
<dbReference type="FunFam" id="2.60.40.150:FF:000025">
    <property type="entry name" value="Extended synaptotagmin 2"/>
    <property type="match status" value="1"/>
</dbReference>
<protein>
    <submittedName>
        <fullName evidence="19">Extended synaptotagmin-2-B</fullName>
    </submittedName>
</protein>
<feature type="domain" description="C2" evidence="17">
    <location>
        <begin position="362"/>
        <end position="482"/>
    </location>
</feature>
<dbReference type="GO" id="GO:0005886">
    <property type="term" value="C:plasma membrane"/>
    <property type="evidence" value="ECO:0007669"/>
    <property type="project" value="UniProtKB-SubCell"/>
</dbReference>
<keyword evidence="5" id="KW-1003">Cell membrane</keyword>
<organism evidence="19 20">
    <name type="scientific">Takifugu flavidus</name>
    <name type="common">sansaifugu</name>
    <dbReference type="NCBI Taxonomy" id="433684"/>
    <lineage>
        <taxon>Eukaryota</taxon>
        <taxon>Metazoa</taxon>
        <taxon>Chordata</taxon>
        <taxon>Craniata</taxon>
        <taxon>Vertebrata</taxon>
        <taxon>Euteleostomi</taxon>
        <taxon>Actinopterygii</taxon>
        <taxon>Neopterygii</taxon>
        <taxon>Teleostei</taxon>
        <taxon>Neoteleostei</taxon>
        <taxon>Acanthomorphata</taxon>
        <taxon>Eupercaria</taxon>
        <taxon>Tetraodontiformes</taxon>
        <taxon>Tetradontoidea</taxon>
        <taxon>Tetraodontidae</taxon>
        <taxon>Takifugu</taxon>
    </lineage>
</organism>
<comment type="subcellular location">
    <subcellularLocation>
        <location evidence="1">Cell membrane</location>
        <topology evidence="1">Peripheral membrane protein</topology>
    </subcellularLocation>
    <subcellularLocation>
        <location evidence="2">Endoplasmic reticulum membrane</location>
        <topology evidence="2">Multi-pass membrane protein</topology>
    </subcellularLocation>
</comment>
<dbReference type="GO" id="GO:0006869">
    <property type="term" value="P:lipid transport"/>
    <property type="evidence" value="ECO:0007669"/>
    <property type="project" value="UniProtKB-KW"/>
</dbReference>
<sequence length="961" mass="106930">MSRDSMTGVRGAHSRNASTKEKGHAAPSSAKPNFPHPSAGGTSGDTPLSCTSELTQTWIQLAKTFVLIFPIYALGYFEFSFSWLLIGLAIFFWWRRHTGGKRSRVSRAFAFFEQAERSVTQSLSTSDLPPWVHFPDVERVEWLNKTVGQMWPYICQFVEKLLHEALEPAVKASDPHLSTFCFSKIDIGDKPLRVNGVKVYTENVDKRQIIMDLHISFVGNTEIEIDIKRYYCKAGIKSIQAPAEVRPPGADRSSCAASARRTRSASDAIIRHKLSQQAAEEAEGDAGQMHGVLRVVMEPLLGDLPLVGALSVFFLKKPLLDVNWTGLTNILDIPGLSGFSDSLIQDLINSYLVLPNRVTVPLVGDVQLAQLRFPMPKGVLRIHFLEALDLEGKDQFLGGLIKGKSDPYGVLQIGNQLFQSKTVKESLHPKWNEVYEALVYEHSGQHLEIELFDEDPDKDDFLGSLMIDLTELHKEQKVDEWFDLEETSTGKLHLKLEWLSLLSTPEKLEQVLRSVRADRSLANDGLSSALLVVYLDSAQNLPSVFTGSLGCGNLSQRKASGLVFCETNTSEYRKICSNLSDFTYDGSKQVSVFKVLKSAKKSSSEPNPFVQLTVGHKTLDSKIRFKSKDPLWEDCFSFLVHNPRRQELEVEVKDDKHKCTLGNLTVPLGILLEEEDMTLTQGFPLKNSGPSSIIKLKMALRILSLEKQVSSDQPSSVQTLGLRLPSAPAHAHAAYRPLRPDPPSKGGEPYSASPRRSTSSLSSYMSSSQKHLSHKESTPSLVSDISLPFATLELQQRLRQLQNGSAPGQFPLGEVQLTVRHSPQRNKLIVVVHACRNLIAFTKDGSDPFIRLYLLPDKSRTGKRKTTTVKRTLNPIYDQTFEFSVSVVELHRRILDVAVKNGGGLLSKHKGLLGKVLVDLSSEDISKGWTQWYDLSEDGCSSQALRSLQEPHSHSENASLL</sequence>
<keyword evidence="9" id="KW-0256">Endoplasmic reticulum</keyword>
<dbReference type="GO" id="GO:0005789">
    <property type="term" value="C:endoplasmic reticulum membrane"/>
    <property type="evidence" value="ECO:0007669"/>
    <property type="project" value="UniProtKB-SubCell"/>
</dbReference>
<evidence type="ECO:0000256" key="6">
    <source>
        <dbReference type="ARBA" id="ARBA00022692"/>
    </source>
</evidence>
<evidence type="ECO:0000256" key="4">
    <source>
        <dbReference type="ARBA" id="ARBA00022448"/>
    </source>
</evidence>
<evidence type="ECO:0000256" key="8">
    <source>
        <dbReference type="ARBA" id="ARBA00022737"/>
    </source>
</evidence>
<feature type="domain" description="C2" evidence="17">
    <location>
        <begin position="811"/>
        <end position="933"/>
    </location>
</feature>
<dbReference type="CDD" id="cd08391">
    <property type="entry name" value="C2A_C2C_Synaptotagmin_like"/>
    <property type="match status" value="1"/>
</dbReference>
<evidence type="ECO:0000256" key="13">
    <source>
        <dbReference type="ARBA" id="ARBA00023121"/>
    </source>
</evidence>
<keyword evidence="13" id="KW-0446">Lipid-binding</keyword>
<keyword evidence="14 16" id="KW-0472">Membrane</keyword>
<dbReference type="EMBL" id="RHFK02000009">
    <property type="protein sequence ID" value="TWW70871.1"/>
    <property type="molecule type" value="Genomic_DNA"/>
</dbReference>
<dbReference type="InterPro" id="IPR037733">
    <property type="entry name" value="Ext_Synaptotagmin_C2A"/>
</dbReference>
<gene>
    <name evidence="19" type="ORF">D4764_17G0003540</name>
</gene>
<evidence type="ECO:0000256" key="15">
    <source>
        <dbReference type="SAM" id="MobiDB-lite"/>
    </source>
</evidence>
<evidence type="ECO:0000313" key="19">
    <source>
        <dbReference type="EMBL" id="TWW70871.1"/>
    </source>
</evidence>
<dbReference type="AlphaFoldDB" id="A0A5C6NWB1"/>
<dbReference type="InterPro" id="IPR000008">
    <property type="entry name" value="C2_dom"/>
</dbReference>
<feature type="transmembrane region" description="Helical" evidence="16">
    <location>
        <begin position="65"/>
        <end position="94"/>
    </location>
</feature>
<dbReference type="GO" id="GO:0035091">
    <property type="term" value="F:phosphatidylinositol binding"/>
    <property type="evidence" value="ECO:0007669"/>
    <property type="project" value="TreeGrafter"/>
</dbReference>
<reference evidence="19 20" key="1">
    <citation type="submission" date="2019-04" db="EMBL/GenBank/DDBJ databases">
        <title>Chromosome genome assembly for Takifugu flavidus.</title>
        <authorList>
            <person name="Xiao S."/>
        </authorList>
    </citation>
    <scope>NUCLEOTIDE SEQUENCE [LARGE SCALE GENOMIC DNA]</scope>
    <source>
        <strain evidence="19">HTHZ2018</strain>
        <tissue evidence="19">Muscle</tissue>
    </source>
</reference>
<evidence type="ECO:0000256" key="12">
    <source>
        <dbReference type="ARBA" id="ARBA00023055"/>
    </source>
</evidence>
<keyword evidence="20" id="KW-1185">Reference proteome</keyword>
<feature type="compositionally biased region" description="Low complexity" evidence="15">
    <location>
        <begin position="751"/>
        <end position="770"/>
    </location>
</feature>
<keyword evidence="6 16" id="KW-0812">Transmembrane</keyword>
<evidence type="ECO:0000259" key="17">
    <source>
        <dbReference type="PROSITE" id="PS50004"/>
    </source>
</evidence>
<dbReference type="InterPro" id="IPR051634">
    <property type="entry name" value="Extended_Synaptotagmin"/>
</dbReference>
<dbReference type="FunFam" id="2.60.40.150:FF:000078">
    <property type="entry name" value="Extended synaptotagmin 2"/>
    <property type="match status" value="1"/>
</dbReference>
<dbReference type="PANTHER" id="PTHR45761:SF2">
    <property type="entry name" value="EXTENDED SYNAPTOTAGMIN-2"/>
    <property type="match status" value="1"/>
</dbReference>
<name>A0A5C6NWB1_9TELE</name>
<feature type="region of interest" description="Disordered" evidence="15">
    <location>
        <begin position="731"/>
        <end position="779"/>
    </location>
</feature>
<dbReference type="CDD" id="cd04050">
    <property type="entry name" value="C2B_Synaptotagmin-like"/>
    <property type="match status" value="1"/>
</dbReference>
<dbReference type="GO" id="GO:0031210">
    <property type="term" value="F:phosphatidylcholine binding"/>
    <property type="evidence" value="ECO:0007669"/>
    <property type="project" value="TreeGrafter"/>
</dbReference>
<dbReference type="GO" id="GO:0005509">
    <property type="term" value="F:calcium ion binding"/>
    <property type="evidence" value="ECO:0007669"/>
    <property type="project" value="TreeGrafter"/>
</dbReference>
<dbReference type="Pfam" id="PF00168">
    <property type="entry name" value="C2"/>
    <property type="match status" value="3"/>
</dbReference>
<comment type="similarity">
    <text evidence="3">Belongs to the extended synaptotagmin family.</text>
</comment>
<evidence type="ECO:0000256" key="3">
    <source>
        <dbReference type="ARBA" id="ARBA00005867"/>
    </source>
</evidence>
<keyword evidence="11 16" id="KW-1133">Transmembrane helix</keyword>
<dbReference type="PROSITE" id="PS51847">
    <property type="entry name" value="SMP"/>
    <property type="match status" value="1"/>
</dbReference>
<dbReference type="InterPro" id="IPR031468">
    <property type="entry name" value="SMP_LBD"/>
</dbReference>
<dbReference type="InterPro" id="IPR035892">
    <property type="entry name" value="C2_domain_sf"/>
</dbReference>
<dbReference type="InterPro" id="IPR037749">
    <property type="entry name" value="Ext_Synaptotagmin_C2B"/>
</dbReference>
<dbReference type="SUPFAM" id="SSF49562">
    <property type="entry name" value="C2 domain (Calcium/lipid-binding domain, CaLB)"/>
    <property type="match status" value="3"/>
</dbReference>
<evidence type="ECO:0000256" key="16">
    <source>
        <dbReference type="SAM" id="Phobius"/>
    </source>
</evidence>
<dbReference type="PROSITE" id="PS50004">
    <property type="entry name" value="C2"/>
    <property type="match status" value="3"/>
</dbReference>
<dbReference type="Pfam" id="PF17047">
    <property type="entry name" value="SMP_LBD"/>
    <property type="match status" value="2"/>
</dbReference>
<feature type="domain" description="SMP-LTD" evidence="18">
    <location>
        <begin position="136"/>
        <end position="363"/>
    </location>
</feature>
<evidence type="ECO:0000313" key="20">
    <source>
        <dbReference type="Proteomes" id="UP000324091"/>
    </source>
</evidence>
<dbReference type="GO" id="GO:0008429">
    <property type="term" value="F:phosphatidylethanolamine binding"/>
    <property type="evidence" value="ECO:0007669"/>
    <property type="project" value="TreeGrafter"/>
</dbReference>
<feature type="region of interest" description="Disordered" evidence="15">
    <location>
        <begin position="1"/>
        <end position="47"/>
    </location>
</feature>
<dbReference type="InterPro" id="IPR037752">
    <property type="entry name" value="C2C_KIAA1228"/>
</dbReference>
<evidence type="ECO:0000256" key="5">
    <source>
        <dbReference type="ARBA" id="ARBA00022475"/>
    </source>
</evidence>
<dbReference type="GO" id="GO:0005544">
    <property type="term" value="F:calcium-dependent phospholipid binding"/>
    <property type="evidence" value="ECO:0007669"/>
    <property type="project" value="TreeGrafter"/>
</dbReference>
<dbReference type="InterPro" id="IPR039010">
    <property type="entry name" value="Synaptotagmin_SMP"/>
</dbReference>
<dbReference type="PANTHER" id="PTHR45761">
    <property type="entry name" value="EXTENDED SYNAPTOTAGMIN-LIKE PROTEIN 2, ISOFORM C"/>
    <property type="match status" value="1"/>
</dbReference>
<keyword evidence="8" id="KW-0677">Repeat</keyword>
<dbReference type="Gene3D" id="2.60.40.150">
    <property type="entry name" value="C2 domain"/>
    <property type="match status" value="3"/>
</dbReference>